<comment type="function">
    <text evidence="13">Initiates complex N-linked carbohydrate formation. Essential for the conversion of high-mannose to hybrid and complex N-glycans.</text>
</comment>
<dbReference type="GO" id="GO:0030145">
    <property type="term" value="F:manganese ion binding"/>
    <property type="evidence" value="ECO:0007669"/>
    <property type="project" value="UniProtKB-UniRule"/>
</dbReference>
<comment type="similarity">
    <text evidence="3 13">Belongs to the glycosyltransferase 13 family.</text>
</comment>
<evidence type="ECO:0000256" key="5">
    <source>
        <dbReference type="ARBA" id="ARBA00022679"/>
    </source>
</evidence>
<evidence type="ECO:0000313" key="14">
    <source>
        <dbReference type="EMBL" id="CAL4142067.1"/>
    </source>
</evidence>
<evidence type="ECO:0000256" key="2">
    <source>
        <dbReference type="ARBA" id="ARBA00004922"/>
    </source>
</evidence>
<dbReference type="PANTHER" id="PTHR46396:SF1">
    <property type="entry name" value="PROTEIN O-LINKED-MANNOSE BETA-1,2-N-ACETYLGLUCOSAMINYLTRANSFERASE 1"/>
    <property type="match status" value="1"/>
</dbReference>
<dbReference type="EMBL" id="CAXKWB010032907">
    <property type="protein sequence ID" value="CAL4142067.1"/>
    <property type="molecule type" value="Genomic_DNA"/>
</dbReference>
<comment type="subcellular location">
    <subcellularLocation>
        <location evidence="1 13">Golgi apparatus membrane</location>
        <topology evidence="1 13">Single-pass type II membrane protein</topology>
    </subcellularLocation>
</comment>
<dbReference type="InterPro" id="IPR029044">
    <property type="entry name" value="Nucleotide-diphossugar_trans"/>
</dbReference>
<comment type="pathway">
    <text evidence="2 13">Protein modification; protein glycosylation.</text>
</comment>
<keyword evidence="8 13" id="KW-0735">Signal-anchor</keyword>
<keyword evidence="7 13" id="KW-0479">Metal-binding</keyword>
<dbReference type="AlphaFoldDB" id="A0AAV2RXY3"/>
<keyword evidence="5" id="KW-0808">Transferase</keyword>
<evidence type="ECO:0000256" key="10">
    <source>
        <dbReference type="ARBA" id="ARBA00023034"/>
    </source>
</evidence>
<evidence type="ECO:0000256" key="11">
    <source>
        <dbReference type="ARBA" id="ARBA00023136"/>
    </source>
</evidence>
<dbReference type="GO" id="GO:0000139">
    <property type="term" value="C:Golgi membrane"/>
    <property type="evidence" value="ECO:0007669"/>
    <property type="project" value="UniProtKB-SubCell"/>
</dbReference>
<name>A0AAV2RXY3_MEGNR</name>
<dbReference type="SUPFAM" id="SSF53448">
    <property type="entry name" value="Nucleotide-diphospho-sugar transferases"/>
    <property type="match status" value="1"/>
</dbReference>
<evidence type="ECO:0000256" key="6">
    <source>
        <dbReference type="ARBA" id="ARBA00022692"/>
    </source>
</evidence>
<keyword evidence="4 13" id="KW-0328">Glycosyltransferase</keyword>
<dbReference type="GO" id="GO:0003827">
    <property type="term" value="F:alpha-1,3-mannosylglycoprotein 2-beta-N-acetylglucosaminyltransferase activity"/>
    <property type="evidence" value="ECO:0007669"/>
    <property type="project" value="UniProtKB-UniRule"/>
</dbReference>
<proteinExistence type="inferred from homology"/>
<comment type="catalytic activity">
    <reaction evidence="13">
        <text>N(4)-(alpha-D-Man-(1-&gt;3)-[alpha-D-Man-(1-&gt;3)-[alpha-D-Man-(1-&gt;6)]-alpha-D-Man-(1-&gt;6)]-beta-D-Man-(1-&gt;4)-beta-D-GlcNAc-(1-&gt;4)-beta-D-GlcNAc)-L-asparaginyl-[protein] (N-glucan mannose isomer 5A1,2) + UDP-N-acetyl-alpha-D-glucosamine = N(4)-{beta-D-GlcNAc-(1-&gt;2)-alpha-D-Man-(1-&gt;3)-[alpha-D-Man-(1-&gt;3)-[alpha-D-Man-(1-&gt;6)]-alpha-D-Man-(1-&gt;6)]-beta-D-Man-(1-&gt;4)-beta-D-GlcNAc-(1-&gt;4)-beta-D-GlcNAc}-L-asparaginyl-[protein] + UDP + H(+)</text>
        <dbReference type="Rhea" id="RHEA:11456"/>
        <dbReference type="Rhea" id="RHEA-COMP:14367"/>
        <dbReference type="Rhea" id="RHEA-COMP:14368"/>
        <dbReference type="ChEBI" id="CHEBI:15378"/>
        <dbReference type="ChEBI" id="CHEBI:57705"/>
        <dbReference type="ChEBI" id="CHEBI:58223"/>
        <dbReference type="ChEBI" id="CHEBI:59087"/>
        <dbReference type="ChEBI" id="CHEBI:60625"/>
        <dbReference type="EC" id="2.4.1.101"/>
    </reaction>
</comment>
<comment type="caution">
    <text evidence="14">The sequence shown here is derived from an EMBL/GenBank/DDBJ whole genome shotgun (WGS) entry which is preliminary data.</text>
</comment>
<accession>A0AAV2RXY3</accession>
<feature type="non-terminal residue" evidence="14">
    <location>
        <position position="416"/>
    </location>
</feature>
<evidence type="ECO:0000256" key="8">
    <source>
        <dbReference type="ARBA" id="ARBA00022968"/>
    </source>
</evidence>
<keyword evidence="9" id="KW-1133">Transmembrane helix</keyword>
<dbReference type="Pfam" id="PF03071">
    <property type="entry name" value="GNT-I"/>
    <property type="match status" value="1"/>
</dbReference>
<dbReference type="InterPro" id="IPR004139">
    <property type="entry name" value="Glyco_trans_13"/>
</dbReference>
<evidence type="ECO:0000256" key="1">
    <source>
        <dbReference type="ARBA" id="ARBA00004323"/>
    </source>
</evidence>
<dbReference type="Proteomes" id="UP001497623">
    <property type="component" value="Unassembled WGS sequence"/>
</dbReference>
<gene>
    <name evidence="14" type="ORF">MNOR_LOCUS28990</name>
</gene>
<evidence type="ECO:0000313" key="15">
    <source>
        <dbReference type="Proteomes" id="UP001497623"/>
    </source>
</evidence>
<dbReference type="GO" id="GO:0047223">
    <property type="term" value="F:beta-1,3-galactosyl-O-glycosyl-glycoprotein beta-1,3-N-acetylglucosaminyltransferase activity"/>
    <property type="evidence" value="ECO:0007669"/>
    <property type="project" value="TreeGrafter"/>
</dbReference>
<keyword evidence="11" id="KW-0472">Membrane</keyword>
<protein>
    <recommendedName>
        <fullName evidence="13">Alpha-1,3-mannosyl-glycoprotein 2-beta-N-acetylglucosaminyltransferase</fullName>
        <shortName evidence="13">GNT-I</shortName>
        <shortName evidence="13">GlcNAc-T I</shortName>
        <ecNumber evidence="13">2.4.1.101</ecNumber>
    </recommendedName>
    <alternativeName>
        <fullName evidence="13">N-glycosyl-oligosaccharide-glycoprotein N-acetylglucosaminyltransferase I</fullName>
    </alternativeName>
</protein>
<comment type="cofactor">
    <cofactor evidence="13">
        <name>Mn(2+)</name>
        <dbReference type="ChEBI" id="CHEBI:29035"/>
    </cofactor>
    <text evidence="13">The cofactor is mostly bound to the substrate.</text>
</comment>
<keyword evidence="6" id="KW-0812">Transmembrane</keyword>
<organism evidence="14 15">
    <name type="scientific">Meganyctiphanes norvegica</name>
    <name type="common">Northern krill</name>
    <name type="synonym">Thysanopoda norvegica</name>
    <dbReference type="NCBI Taxonomy" id="48144"/>
    <lineage>
        <taxon>Eukaryota</taxon>
        <taxon>Metazoa</taxon>
        <taxon>Ecdysozoa</taxon>
        <taxon>Arthropoda</taxon>
        <taxon>Crustacea</taxon>
        <taxon>Multicrustacea</taxon>
        <taxon>Malacostraca</taxon>
        <taxon>Eumalacostraca</taxon>
        <taxon>Eucarida</taxon>
        <taxon>Euphausiacea</taxon>
        <taxon>Euphausiidae</taxon>
        <taxon>Meganyctiphanes</taxon>
    </lineage>
</organism>
<sequence length="416" mass="47481">MEDDLIISPDFLSFFHQTARVLDTDPSVYFVSAHRKHSRSGLRWDPRLLLRGDAVPMWGWMVRRDIIKDWVAPDSGVYWSYHLLNTARHRRHHSLYPQLSRSLHGGSGGSNVKGFAQAKNPYEEVANLLPDVEFLNIDRLDHESYAADFNTSLSMAQALPLTKPTPCEQGFIPEGQKGPFIIFVHNKDDYYSVLDCFNGYTMGGVVDHREAYEGVLQLDLQQGIIYIVNCPWSAYCYLKPPDFPAIQLGEEFMEASTALKAFKRHWQLRQLLKLRTTSTDFPEKHFQLENFAKSYNILGIDLNNIMECNGVILPILSNVSRNEKFPSGDSNHSNSEVHELSGGISKVKAYYPSWDCTGPTVGSDTLLHMPHAVSAALKHMNKLAYKNHSPKPQLHEFNLEQFYTWDTDTDPRFTLQ</sequence>
<evidence type="ECO:0000256" key="4">
    <source>
        <dbReference type="ARBA" id="ARBA00022676"/>
    </source>
</evidence>
<keyword evidence="15" id="KW-1185">Reference proteome</keyword>
<evidence type="ECO:0000256" key="12">
    <source>
        <dbReference type="ARBA" id="ARBA00023211"/>
    </source>
</evidence>
<keyword evidence="12 13" id="KW-0464">Manganese</keyword>
<evidence type="ECO:0000256" key="7">
    <source>
        <dbReference type="ARBA" id="ARBA00022723"/>
    </source>
</evidence>
<dbReference type="Gene3D" id="3.90.550.10">
    <property type="entry name" value="Spore Coat Polysaccharide Biosynthesis Protein SpsA, Chain A"/>
    <property type="match status" value="1"/>
</dbReference>
<dbReference type="InterPro" id="IPR052463">
    <property type="entry name" value="O-linked_mannose_GnT"/>
</dbReference>
<reference evidence="14 15" key="1">
    <citation type="submission" date="2024-05" db="EMBL/GenBank/DDBJ databases">
        <authorList>
            <person name="Wallberg A."/>
        </authorList>
    </citation>
    <scope>NUCLEOTIDE SEQUENCE [LARGE SCALE GENOMIC DNA]</scope>
</reference>
<dbReference type="GO" id="GO:0016266">
    <property type="term" value="P:protein O-linked glycosylation via N-acetyl-galactosamine"/>
    <property type="evidence" value="ECO:0007669"/>
    <property type="project" value="TreeGrafter"/>
</dbReference>
<dbReference type="EC" id="2.4.1.101" evidence="13"/>
<evidence type="ECO:0000256" key="3">
    <source>
        <dbReference type="ARBA" id="ARBA00006492"/>
    </source>
</evidence>
<keyword evidence="10 13" id="KW-0333">Golgi apparatus</keyword>
<evidence type="ECO:0000256" key="13">
    <source>
        <dbReference type="RuleBase" id="RU368119"/>
    </source>
</evidence>
<evidence type="ECO:0000256" key="9">
    <source>
        <dbReference type="ARBA" id="ARBA00022989"/>
    </source>
</evidence>
<dbReference type="PANTHER" id="PTHR46396">
    <property type="entry name" value="PROTEIN O-LINKED-MANNOSE BETA-1,2-N-ACETYLGLUCOSAMINYLTRANSFERASE 1"/>
    <property type="match status" value="1"/>
</dbReference>